<keyword evidence="4" id="KW-1185">Reference proteome</keyword>
<gene>
    <name evidence="3" type="ORF">OCV57_12385</name>
</gene>
<dbReference type="Proteomes" id="UP001208131">
    <property type="component" value="Unassembled WGS sequence"/>
</dbReference>
<feature type="domain" description="Fibronectin type-III" evidence="2">
    <location>
        <begin position="360"/>
        <end position="449"/>
    </location>
</feature>
<dbReference type="Gene3D" id="3.10.620.30">
    <property type="match status" value="1"/>
</dbReference>
<evidence type="ECO:0000256" key="1">
    <source>
        <dbReference type="SAM" id="SignalP"/>
    </source>
</evidence>
<protein>
    <recommendedName>
        <fullName evidence="2">Fibronectin type-III domain-containing protein</fullName>
    </recommendedName>
</protein>
<dbReference type="InterPro" id="IPR003961">
    <property type="entry name" value="FN3_dom"/>
</dbReference>
<evidence type="ECO:0000259" key="2">
    <source>
        <dbReference type="PROSITE" id="PS50853"/>
    </source>
</evidence>
<dbReference type="RefSeq" id="WP_267301808.1">
    <property type="nucleotide sequence ID" value="NZ_JAOQJZ010000015.1"/>
</dbReference>
<dbReference type="Pfam" id="PF01841">
    <property type="entry name" value="Transglut_core"/>
    <property type="match status" value="1"/>
</dbReference>
<name>A0AAE3IIS7_9FIRM</name>
<dbReference type="Gene3D" id="2.60.40.10">
    <property type="entry name" value="Immunoglobulins"/>
    <property type="match status" value="2"/>
</dbReference>
<dbReference type="SUPFAM" id="SSF54001">
    <property type="entry name" value="Cysteine proteinases"/>
    <property type="match status" value="1"/>
</dbReference>
<accession>A0AAE3IIS7</accession>
<dbReference type="SMART" id="SM00060">
    <property type="entry name" value="FN3"/>
    <property type="match status" value="2"/>
</dbReference>
<dbReference type="CDD" id="cd00063">
    <property type="entry name" value="FN3"/>
    <property type="match status" value="1"/>
</dbReference>
<dbReference type="InterPro" id="IPR038765">
    <property type="entry name" value="Papain-like_cys_pep_sf"/>
</dbReference>
<organism evidence="3 4">
    <name type="scientific">Hominimerdicola aceti</name>
    <dbReference type="NCBI Taxonomy" id="2981726"/>
    <lineage>
        <taxon>Bacteria</taxon>
        <taxon>Bacillati</taxon>
        <taxon>Bacillota</taxon>
        <taxon>Clostridia</taxon>
        <taxon>Eubacteriales</taxon>
        <taxon>Oscillospiraceae</taxon>
        <taxon>Hominimerdicola</taxon>
    </lineage>
</organism>
<evidence type="ECO:0000313" key="4">
    <source>
        <dbReference type="Proteomes" id="UP001208131"/>
    </source>
</evidence>
<dbReference type="InterPro" id="IPR013783">
    <property type="entry name" value="Ig-like_fold"/>
</dbReference>
<dbReference type="EMBL" id="JAOQJZ010000015">
    <property type="protein sequence ID" value="MCU6706714.1"/>
    <property type="molecule type" value="Genomic_DNA"/>
</dbReference>
<dbReference type="InterPro" id="IPR002931">
    <property type="entry name" value="Transglutaminase-like"/>
</dbReference>
<proteinExistence type="predicted"/>
<dbReference type="AlphaFoldDB" id="A0AAE3IIS7"/>
<feature type="chain" id="PRO_5042275089" description="Fibronectin type-III domain-containing protein" evidence="1">
    <location>
        <begin position="30"/>
        <end position="725"/>
    </location>
</feature>
<dbReference type="InterPro" id="IPR036116">
    <property type="entry name" value="FN3_sf"/>
</dbReference>
<feature type="signal peptide" evidence="1">
    <location>
        <begin position="1"/>
        <end position="29"/>
    </location>
</feature>
<sequence length="725" mass="81844">MKLFKRTLTTAVAVCLALQSAVVCFGAEAEEQIPAGGEEVGLYTSENDEAIQLTEDMYSSWYEGDQTYDGTEKTLYGYSLKDSNNYYQLTEDEDYVVTYENNINVGTATATFTGIGNYTGSFTKNFNIVPTDIYRANINYEYEQSYCAGKPVQPKPIVTYNDIVLAEGVDYEIEYEDDCGELGWHYAYIKGIGNFNGTDSFEYSVVEAEISSENISVDTSCTYTGYAQTPAPVVTVSGEVLRRDVDYNVSYTNNVNAGTGYMTIEGMNGYTGYVTVPFTISPKAVSEVEILKIADVDYTGKVVRPSLFVKADGNMIKSSDYTVTYYNNTNVGTATAVVTLGENYESRYPVSTTFKIVLGKPKGFKATADSTTSVKLSWNKIGNCKYRVYRYDPKKKTYKRLTVTSSTSYTDKKLSEATSYTYAVKLEYNSKTGPYITVKGNTKLSTPKMTVKAYNKKVTISWKKNTKADGYQIYWCKGDEWTIPHNDYYSMPKDCYNDYVQLKKITKNSTTSYTKSNLSGSKNYHFKMRAYKTINGKVVYSNWTGIQCKINTVSRLNAATKKSHSTYKIYNVQGKKTKTSTHTLTAEEKKILKNFSSKHFKKDWSAAKKVEYTADWIRKNLKYGRIPTGSHSKNIFVYKEGQCSDYNGALVEMMVYLGYDANLVMGNRQGGGQHFWGEIKIDGVTYLLEVGEKVYDSPQWNYKWQFMCLKYSEADGGYKKNGKLY</sequence>
<keyword evidence="1" id="KW-0732">Signal</keyword>
<dbReference type="SUPFAM" id="SSF49265">
    <property type="entry name" value="Fibronectin type III"/>
    <property type="match status" value="1"/>
</dbReference>
<reference evidence="3 4" key="1">
    <citation type="journal article" date="2021" name="ISME Commun">
        <title>Automated analysis of genomic sequences facilitates high-throughput and comprehensive description of bacteria.</title>
        <authorList>
            <person name="Hitch T.C.A."/>
        </authorList>
    </citation>
    <scope>NUCLEOTIDE SEQUENCE [LARGE SCALE GENOMIC DNA]</scope>
    <source>
        <strain evidence="3 4">Sanger_31</strain>
    </source>
</reference>
<comment type="caution">
    <text evidence="3">The sequence shown here is derived from an EMBL/GenBank/DDBJ whole genome shotgun (WGS) entry which is preliminary data.</text>
</comment>
<dbReference type="PROSITE" id="PS50853">
    <property type="entry name" value="FN3"/>
    <property type="match status" value="1"/>
</dbReference>
<evidence type="ECO:0000313" key="3">
    <source>
        <dbReference type="EMBL" id="MCU6706714.1"/>
    </source>
</evidence>